<feature type="compositionally biased region" description="Acidic residues" evidence="1">
    <location>
        <begin position="120"/>
        <end position="131"/>
    </location>
</feature>
<feature type="region of interest" description="Disordered" evidence="1">
    <location>
        <begin position="16"/>
        <end position="35"/>
    </location>
</feature>
<feature type="region of interest" description="Disordered" evidence="1">
    <location>
        <begin position="77"/>
        <end position="152"/>
    </location>
</feature>
<evidence type="ECO:0000256" key="1">
    <source>
        <dbReference type="SAM" id="MobiDB-lite"/>
    </source>
</evidence>
<proteinExistence type="predicted"/>
<sequence length="227" mass="25239">MPTIRKPDVILARKQAISASQNGGHLDPTRAPLQPFDWPIIDRTVADKCYKKKIDPAPASYSTSLSLYIPVAKNVRKPRPIPDHEESTPSVEESQDDELDAEGENEEPGDDEIVQLAGREDDEAGEDGEDGEGQRREQTWEDGEDKEGKDKAALKKVFLHDKYRKIRTVRTETALVGGGGHPSEEIKTHERIGNHTSAHKSSPNVQNALYASEMLNRGVYIMSELSE</sequence>
<feature type="compositionally biased region" description="Acidic residues" evidence="1">
    <location>
        <begin position="93"/>
        <end position="113"/>
    </location>
</feature>
<reference evidence="2 3" key="1">
    <citation type="submission" date="2014-04" db="EMBL/GenBank/DDBJ databases">
        <authorList>
            <consortium name="DOE Joint Genome Institute"/>
            <person name="Kuo A."/>
            <person name="Kohler A."/>
            <person name="Nagy L.G."/>
            <person name="Floudas D."/>
            <person name="Copeland A."/>
            <person name="Barry K.W."/>
            <person name="Cichocki N."/>
            <person name="Veneault-Fourrey C."/>
            <person name="LaButti K."/>
            <person name="Lindquist E.A."/>
            <person name="Lipzen A."/>
            <person name="Lundell T."/>
            <person name="Morin E."/>
            <person name="Murat C."/>
            <person name="Sun H."/>
            <person name="Tunlid A."/>
            <person name="Henrissat B."/>
            <person name="Grigoriev I.V."/>
            <person name="Hibbett D.S."/>
            <person name="Martin F."/>
            <person name="Nordberg H.P."/>
            <person name="Cantor M.N."/>
            <person name="Hua S.X."/>
        </authorList>
    </citation>
    <scope>NUCLEOTIDE SEQUENCE [LARGE SCALE GENOMIC DNA]</scope>
    <source>
        <strain evidence="2 3">LaAM-08-1</strain>
    </source>
</reference>
<accession>A0A0C9X723</accession>
<evidence type="ECO:0000313" key="3">
    <source>
        <dbReference type="Proteomes" id="UP000054477"/>
    </source>
</evidence>
<name>A0A0C9X723_9AGAR</name>
<evidence type="ECO:0000313" key="2">
    <source>
        <dbReference type="EMBL" id="KIJ92222.1"/>
    </source>
</evidence>
<organism evidence="2 3">
    <name type="scientific">Laccaria amethystina LaAM-08-1</name>
    <dbReference type="NCBI Taxonomy" id="1095629"/>
    <lineage>
        <taxon>Eukaryota</taxon>
        <taxon>Fungi</taxon>
        <taxon>Dikarya</taxon>
        <taxon>Basidiomycota</taxon>
        <taxon>Agaricomycotina</taxon>
        <taxon>Agaricomycetes</taxon>
        <taxon>Agaricomycetidae</taxon>
        <taxon>Agaricales</taxon>
        <taxon>Agaricineae</taxon>
        <taxon>Hydnangiaceae</taxon>
        <taxon>Laccaria</taxon>
    </lineage>
</organism>
<gene>
    <name evidence="2" type="ORF">K443DRAFT_13768</name>
</gene>
<dbReference type="HOGENOM" id="CLU_1219856_0_0_1"/>
<reference evidence="3" key="2">
    <citation type="submission" date="2015-01" db="EMBL/GenBank/DDBJ databases">
        <title>Evolutionary Origins and Diversification of the Mycorrhizal Mutualists.</title>
        <authorList>
            <consortium name="DOE Joint Genome Institute"/>
            <consortium name="Mycorrhizal Genomics Consortium"/>
            <person name="Kohler A."/>
            <person name="Kuo A."/>
            <person name="Nagy L.G."/>
            <person name="Floudas D."/>
            <person name="Copeland A."/>
            <person name="Barry K.W."/>
            <person name="Cichocki N."/>
            <person name="Veneault-Fourrey C."/>
            <person name="LaButti K."/>
            <person name="Lindquist E.A."/>
            <person name="Lipzen A."/>
            <person name="Lundell T."/>
            <person name="Morin E."/>
            <person name="Murat C."/>
            <person name="Riley R."/>
            <person name="Ohm R."/>
            <person name="Sun H."/>
            <person name="Tunlid A."/>
            <person name="Henrissat B."/>
            <person name="Grigoriev I.V."/>
            <person name="Hibbett D.S."/>
            <person name="Martin F."/>
        </authorList>
    </citation>
    <scope>NUCLEOTIDE SEQUENCE [LARGE SCALE GENOMIC DNA]</scope>
    <source>
        <strain evidence="3">LaAM-08-1</strain>
    </source>
</reference>
<dbReference type="Proteomes" id="UP000054477">
    <property type="component" value="Unassembled WGS sequence"/>
</dbReference>
<dbReference type="EMBL" id="KN838926">
    <property type="protein sequence ID" value="KIJ92222.1"/>
    <property type="molecule type" value="Genomic_DNA"/>
</dbReference>
<protein>
    <submittedName>
        <fullName evidence="2">Unplaced genomic scaffold K443scaffold_391, whole genome shotgun sequence</fullName>
    </submittedName>
</protein>
<dbReference type="AlphaFoldDB" id="A0A0C9X723"/>
<keyword evidence="3" id="KW-1185">Reference proteome</keyword>